<evidence type="ECO:0000313" key="2">
    <source>
        <dbReference type="Proteomes" id="UP000315700"/>
    </source>
</evidence>
<dbReference type="AlphaFoldDB" id="A0A517S805"/>
<reference evidence="1 2" key="1">
    <citation type="submission" date="2019-02" db="EMBL/GenBank/DDBJ databases">
        <title>Deep-cultivation of Planctomycetes and their phenomic and genomic characterization uncovers novel biology.</title>
        <authorList>
            <person name="Wiegand S."/>
            <person name="Jogler M."/>
            <person name="Boedeker C."/>
            <person name="Pinto D."/>
            <person name="Vollmers J."/>
            <person name="Rivas-Marin E."/>
            <person name="Kohn T."/>
            <person name="Peeters S.H."/>
            <person name="Heuer A."/>
            <person name="Rast P."/>
            <person name="Oberbeckmann S."/>
            <person name="Bunk B."/>
            <person name="Jeske O."/>
            <person name="Meyerdierks A."/>
            <person name="Storesund J.E."/>
            <person name="Kallscheuer N."/>
            <person name="Luecker S."/>
            <person name="Lage O.M."/>
            <person name="Pohl T."/>
            <person name="Merkel B.J."/>
            <person name="Hornburger P."/>
            <person name="Mueller R.-W."/>
            <person name="Bruemmer F."/>
            <person name="Labrenz M."/>
            <person name="Spormann A.M."/>
            <person name="Op den Camp H."/>
            <person name="Overmann J."/>
            <person name="Amann R."/>
            <person name="Jetten M.S.M."/>
            <person name="Mascher T."/>
            <person name="Medema M.H."/>
            <person name="Devos D.P."/>
            <person name="Kaster A.-K."/>
            <person name="Ovreas L."/>
            <person name="Rohde M."/>
            <person name="Galperin M.Y."/>
            <person name="Jogler C."/>
        </authorList>
    </citation>
    <scope>NUCLEOTIDE SEQUENCE [LARGE SCALE GENOMIC DNA]</scope>
    <source>
        <strain evidence="1 2">Pan44</strain>
    </source>
</reference>
<dbReference type="EMBL" id="CP036271">
    <property type="protein sequence ID" value="QDT52237.1"/>
    <property type="molecule type" value="Genomic_DNA"/>
</dbReference>
<dbReference type="OrthoDB" id="3682124at2"/>
<dbReference type="InParanoid" id="A0A517S805"/>
<sequence>MGLDATVMCTCLRDGTITEPPFPREWLTVDDEENVCLKGEHDSDANWRAFDRWMLSCCRHEGMNLACQ</sequence>
<dbReference type="KEGG" id="ccos:Pan44_02460"/>
<keyword evidence="2" id="KW-1185">Reference proteome</keyword>
<name>A0A517S805_9PLAN</name>
<organism evidence="1 2">
    <name type="scientific">Caulifigura coniformis</name>
    <dbReference type="NCBI Taxonomy" id="2527983"/>
    <lineage>
        <taxon>Bacteria</taxon>
        <taxon>Pseudomonadati</taxon>
        <taxon>Planctomycetota</taxon>
        <taxon>Planctomycetia</taxon>
        <taxon>Planctomycetales</taxon>
        <taxon>Planctomycetaceae</taxon>
        <taxon>Caulifigura</taxon>
    </lineage>
</organism>
<protein>
    <submittedName>
        <fullName evidence="1">Uncharacterized protein</fullName>
    </submittedName>
</protein>
<gene>
    <name evidence="1" type="ORF">Pan44_02460</name>
</gene>
<dbReference type="Proteomes" id="UP000315700">
    <property type="component" value="Chromosome"/>
</dbReference>
<evidence type="ECO:0000313" key="1">
    <source>
        <dbReference type="EMBL" id="QDT52237.1"/>
    </source>
</evidence>
<accession>A0A517S805</accession>
<proteinExistence type="predicted"/>
<dbReference type="RefSeq" id="WP_145026477.1">
    <property type="nucleotide sequence ID" value="NZ_CP036271.1"/>
</dbReference>